<dbReference type="Proteomes" id="UP000001916">
    <property type="component" value="Chromosome"/>
</dbReference>
<accession>D7BB79</accession>
<evidence type="ECO:0000313" key="2">
    <source>
        <dbReference type="EMBL" id="ADH62639.1"/>
    </source>
</evidence>
<gene>
    <name evidence="2" type="ordered locus">Mesil_0724</name>
</gene>
<keyword evidence="3" id="KW-1185">Reference proteome</keyword>
<feature type="transmembrane region" description="Helical" evidence="1">
    <location>
        <begin position="70"/>
        <end position="92"/>
    </location>
</feature>
<dbReference type="HOGENOM" id="CLU_175483_0_0_0"/>
<feature type="transmembrane region" description="Helical" evidence="1">
    <location>
        <begin position="6"/>
        <end position="31"/>
    </location>
</feature>
<dbReference type="STRING" id="526227.Mesil_0724"/>
<dbReference type="RefSeq" id="WP_013157228.1">
    <property type="nucleotide sequence ID" value="NC_014212.1"/>
</dbReference>
<dbReference type="KEGG" id="msv:Mesil_0724"/>
<keyword evidence="1" id="KW-0812">Transmembrane</keyword>
<evidence type="ECO:0000256" key="1">
    <source>
        <dbReference type="SAM" id="Phobius"/>
    </source>
</evidence>
<proteinExistence type="predicted"/>
<keyword evidence="1" id="KW-0472">Membrane</keyword>
<organism evidence="2 3">
    <name type="scientific">Allomeiothermus silvanus (strain ATCC 700542 / DSM 9946 / NBRC 106475 / NCIMB 13440 / VI-R2)</name>
    <name type="common">Thermus silvanus</name>
    <dbReference type="NCBI Taxonomy" id="526227"/>
    <lineage>
        <taxon>Bacteria</taxon>
        <taxon>Thermotogati</taxon>
        <taxon>Deinococcota</taxon>
        <taxon>Deinococci</taxon>
        <taxon>Thermales</taxon>
        <taxon>Thermaceae</taxon>
        <taxon>Allomeiothermus</taxon>
    </lineage>
</organism>
<dbReference type="EMBL" id="CP002042">
    <property type="protein sequence ID" value="ADH62639.1"/>
    <property type="molecule type" value="Genomic_DNA"/>
</dbReference>
<protein>
    <submittedName>
        <fullName evidence="2">Uncharacterized protein</fullName>
    </submittedName>
</protein>
<evidence type="ECO:0000313" key="3">
    <source>
        <dbReference type="Proteomes" id="UP000001916"/>
    </source>
</evidence>
<name>D7BB79_ALLS1</name>
<sequence>MQTLGWILLIGGILLATGLLGPILGVIFAILALPLALVLGVIALPVAIVVGVLGLVLGLIGALVGGVFSLLGFLLHWALPIAVIVLGIWLLTRGRDTRKLLRS</sequence>
<reference evidence="2 3" key="1">
    <citation type="journal article" date="2010" name="Stand. Genomic Sci.">
        <title>Complete genome sequence of Meiothermus silvanus type strain (VI-R2).</title>
        <authorList>
            <person name="Sikorski J."/>
            <person name="Tindall B.J."/>
            <person name="Lowry S."/>
            <person name="Lucas S."/>
            <person name="Nolan M."/>
            <person name="Copeland A."/>
            <person name="Glavina Del Rio T."/>
            <person name="Tice H."/>
            <person name="Cheng J.F."/>
            <person name="Han C."/>
            <person name="Pitluck S."/>
            <person name="Liolios K."/>
            <person name="Ivanova N."/>
            <person name="Mavromatis K."/>
            <person name="Mikhailova N."/>
            <person name="Pati A."/>
            <person name="Goodwin L."/>
            <person name="Chen A."/>
            <person name="Palaniappan K."/>
            <person name="Land M."/>
            <person name="Hauser L."/>
            <person name="Chang Y.J."/>
            <person name="Jeffries C.D."/>
            <person name="Rohde M."/>
            <person name="Goker M."/>
            <person name="Woyke T."/>
            <person name="Bristow J."/>
            <person name="Eisen J.A."/>
            <person name="Markowitz V."/>
            <person name="Hugenholtz P."/>
            <person name="Kyrpides N.C."/>
            <person name="Klenk H.P."/>
            <person name="Lapidus A."/>
        </authorList>
    </citation>
    <scope>NUCLEOTIDE SEQUENCE [LARGE SCALE GENOMIC DNA]</scope>
    <source>
        <strain evidence="3">ATCC 700542 / DSM 9946 / VI-R2</strain>
    </source>
</reference>
<feature type="transmembrane region" description="Helical" evidence="1">
    <location>
        <begin position="38"/>
        <end position="64"/>
    </location>
</feature>
<dbReference type="AlphaFoldDB" id="D7BB79"/>
<keyword evidence="1" id="KW-1133">Transmembrane helix</keyword>